<dbReference type="Gene3D" id="2.60.40.10">
    <property type="entry name" value="Immunoglobulins"/>
    <property type="match status" value="1"/>
</dbReference>
<dbReference type="SUPFAM" id="SSF103647">
    <property type="entry name" value="TSP type-3 repeat"/>
    <property type="match status" value="1"/>
</dbReference>
<dbReference type="Pfam" id="PF00560">
    <property type="entry name" value="LRR_1"/>
    <property type="match status" value="6"/>
</dbReference>
<dbReference type="InterPro" id="IPR028974">
    <property type="entry name" value="TSP_type-3_rpt"/>
</dbReference>
<accession>A0A653SSM2</accession>
<dbReference type="Gene3D" id="2.60.120.260">
    <property type="entry name" value="Galactose-binding domain-like"/>
    <property type="match status" value="1"/>
</dbReference>
<dbReference type="AlphaFoldDB" id="A0A653SSM2"/>
<evidence type="ECO:0000256" key="3">
    <source>
        <dbReference type="ARBA" id="ARBA00022737"/>
    </source>
</evidence>
<keyword evidence="8" id="KW-1185">Reference proteome</keyword>
<dbReference type="GO" id="GO:0005509">
    <property type="term" value="F:calcium ion binding"/>
    <property type="evidence" value="ECO:0007669"/>
    <property type="project" value="InterPro"/>
</dbReference>
<dbReference type="CDD" id="cd00096">
    <property type="entry name" value="Ig"/>
    <property type="match status" value="1"/>
</dbReference>
<dbReference type="SUPFAM" id="SSF48726">
    <property type="entry name" value="Immunoglobulin"/>
    <property type="match status" value="1"/>
</dbReference>
<dbReference type="InterPro" id="IPR001611">
    <property type="entry name" value="Leu-rich_rpt"/>
</dbReference>
<dbReference type="SUPFAM" id="SSF49785">
    <property type="entry name" value="Galactose-binding domain-like"/>
    <property type="match status" value="1"/>
</dbReference>
<dbReference type="EMBL" id="CABWLR010000003">
    <property type="protein sequence ID" value="VXB70982.1"/>
    <property type="molecule type" value="Genomic_DNA"/>
</dbReference>
<dbReference type="InterPro" id="IPR003599">
    <property type="entry name" value="Ig_sub"/>
</dbReference>
<dbReference type="InterPro" id="IPR003591">
    <property type="entry name" value="Leu-rich_rpt_typical-subtyp"/>
</dbReference>
<dbReference type="InterPro" id="IPR008979">
    <property type="entry name" value="Galactose-bd-like_sf"/>
</dbReference>
<dbReference type="Proteomes" id="UP000430202">
    <property type="component" value="Unassembled WGS sequence"/>
</dbReference>
<keyword evidence="1" id="KW-0433">Leucine-rich repeat</keyword>
<dbReference type="SUPFAM" id="SSF52058">
    <property type="entry name" value="L domain-like"/>
    <property type="match status" value="1"/>
</dbReference>
<keyword evidence="5" id="KW-1015">Disulfide bond</keyword>
<dbReference type="InterPro" id="IPR007110">
    <property type="entry name" value="Ig-like_dom"/>
</dbReference>
<proteinExistence type="predicted"/>
<dbReference type="InterPro" id="IPR026444">
    <property type="entry name" value="Secre_tail"/>
</dbReference>
<dbReference type="Pfam" id="PF18962">
    <property type="entry name" value="Por_Secre_tail"/>
    <property type="match status" value="1"/>
</dbReference>
<gene>
    <name evidence="7" type="ORF">MARI151_30400</name>
</gene>
<evidence type="ECO:0000256" key="4">
    <source>
        <dbReference type="ARBA" id="ARBA00023136"/>
    </source>
</evidence>
<name>A0A653SSM2_9FLAO</name>
<evidence type="ECO:0000256" key="1">
    <source>
        <dbReference type="ARBA" id="ARBA00022614"/>
    </source>
</evidence>
<keyword evidence="4" id="KW-0472">Membrane</keyword>
<dbReference type="RefSeq" id="WP_159302998.1">
    <property type="nucleotide sequence ID" value="NZ_LR733271.1"/>
</dbReference>
<evidence type="ECO:0000313" key="7">
    <source>
        <dbReference type="EMBL" id="VXB70982.1"/>
    </source>
</evidence>
<dbReference type="InterPro" id="IPR013783">
    <property type="entry name" value="Ig-like_fold"/>
</dbReference>
<evidence type="ECO:0000256" key="5">
    <source>
        <dbReference type="ARBA" id="ARBA00023157"/>
    </source>
</evidence>
<evidence type="ECO:0000259" key="6">
    <source>
        <dbReference type="PROSITE" id="PS50835"/>
    </source>
</evidence>
<dbReference type="Gene3D" id="3.80.10.10">
    <property type="entry name" value="Ribonuclease Inhibitor"/>
    <property type="match status" value="2"/>
</dbReference>
<dbReference type="Pfam" id="PF13927">
    <property type="entry name" value="Ig_3"/>
    <property type="match status" value="1"/>
</dbReference>
<dbReference type="PROSITE" id="PS51450">
    <property type="entry name" value="LRR"/>
    <property type="match status" value="1"/>
</dbReference>
<dbReference type="Pfam" id="PF13855">
    <property type="entry name" value="LRR_8"/>
    <property type="match status" value="1"/>
</dbReference>
<sequence length="960" mass="105818">MIKNYTRLLLAVFFLSSILGFSQTNYLQNSSFENWYVSPEAPENWSIANENNITKSIDATEGNFSLELDLNNTLVNQTELSTWNTSDIVLVPNTSHTFTFDYKVNTEAGNNLSAYLDVLKDEGSYTIQYIHEFIPLESDGNWHTYTFDFETESEEDYAFELTFRANTDPASSIKVDNFQVLGPETAVIPDKEALIALYYATDGPNWQRQWDLNAEITTWHGITTNSQGRVTELSLKSNNLNGTIPPEIQLLTELVKIELDRSLIYGQLPNKISGISTEFWNLTKLEEVNISNTELEGTLPPDIGQLISLKSLLLYNNNLTGNIPPEIGNLAKLEILGLGSNNFTGNIPSQLGQSNSLKSLVLSYNILEGNIPSSLSQISSLELLILDNNELTGTIPAELGQFTNLYRLSLDSNNLEGNIPNELSQLNNIETLDLAYNNLSGEIPESLGQLINLKYLELSGNNLTGEIPESLGQLTNLNNLQLGANDLTGAIPTSLGQLTNLLQLNLSNNNFSGKVPIFIQDDISSFSIQNNSLLFEDLTDVISNQSNIYYHPQTNLGVLYGSPTSLSEGEQFSLSVTETTHVNNTYQWRKDEVEIENETSSTFTIDSVTLEDAGKYDCVINNTIVTDLTLVKHFRRLLVTSVDDDKDGVLNEDDICPDTPYGEIVNRFGCSESQLSDNDDDQDGVPNANDVCENTPVGAVTGATGCSYQDILVPKQDDFTAKATSTSCPNTANGKLTVEFKVNQTHILIITGPNNFSANYTQQNGSTLTITDLEPGSYNIVANSEIGRLVGAPNVMFSLNIETPEEFISGKTVIDYTAKKASVVVSGSKNYQVLVNEKVYSFEVDNIKNQQLSFPLDKGSNIISIETDKICQGVFKDSIVLSNAILSPNPVEDILRVEGLDMMTDAQIIVSNLSGVTSLQDNYQINYGTLEMNISNLSPGVYMLTIVDGDKEINLKFVKK</sequence>
<reference evidence="7 8" key="1">
    <citation type="submission" date="2019-10" db="EMBL/GenBank/DDBJ databases">
        <authorList>
            <person name="Karimi E."/>
        </authorList>
    </citation>
    <scope>NUCLEOTIDE SEQUENCE [LARGE SCALE GENOMIC DNA]</scope>
    <source>
        <strain evidence="7">Maribacter sp. 151</strain>
    </source>
</reference>
<evidence type="ECO:0000313" key="8">
    <source>
        <dbReference type="Proteomes" id="UP000430202"/>
    </source>
</evidence>
<dbReference type="FunFam" id="3.80.10.10:FF:000095">
    <property type="entry name" value="LRR receptor-like serine/threonine-protein kinase GSO1"/>
    <property type="match status" value="1"/>
</dbReference>
<feature type="domain" description="Ig-like" evidence="6">
    <location>
        <begin position="552"/>
        <end position="629"/>
    </location>
</feature>
<dbReference type="SMART" id="SM00409">
    <property type="entry name" value="IG"/>
    <property type="match status" value="1"/>
</dbReference>
<dbReference type="NCBIfam" id="TIGR04183">
    <property type="entry name" value="Por_Secre_tail"/>
    <property type="match status" value="1"/>
</dbReference>
<evidence type="ECO:0000256" key="2">
    <source>
        <dbReference type="ARBA" id="ARBA00022729"/>
    </source>
</evidence>
<dbReference type="InterPro" id="IPR036179">
    <property type="entry name" value="Ig-like_dom_sf"/>
</dbReference>
<keyword evidence="3" id="KW-0677">Repeat</keyword>
<protein>
    <submittedName>
        <fullName evidence="7">Por secretion system C-terminal sorting domain-containing protein</fullName>
    </submittedName>
</protein>
<keyword evidence="2" id="KW-0732">Signal</keyword>
<dbReference type="SMART" id="SM00369">
    <property type="entry name" value="LRR_TYP"/>
    <property type="match status" value="6"/>
</dbReference>
<organism evidence="7 8">
    <name type="scientific">Maribacter litoralis</name>
    <dbReference type="NCBI Taxonomy" id="2059726"/>
    <lineage>
        <taxon>Bacteria</taxon>
        <taxon>Pseudomonadati</taxon>
        <taxon>Bacteroidota</taxon>
        <taxon>Flavobacteriia</taxon>
        <taxon>Flavobacteriales</taxon>
        <taxon>Flavobacteriaceae</taxon>
        <taxon>Maribacter</taxon>
    </lineage>
</organism>
<dbReference type="InterPro" id="IPR032675">
    <property type="entry name" value="LRR_dom_sf"/>
</dbReference>
<dbReference type="PANTHER" id="PTHR47988">
    <property type="entry name" value="SOMATIC EMBRYOGENESIS RECEPTOR KINASE 1"/>
    <property type="match status" value="1"/>
</dbReference>
<dbReference type="PROSITE" id="PS50835">
    <property type="entry name" value="IG_LIKE"/>
    <property type="match status" value="1"/>
</dbReference>